<organism evidence="2 3">
    <name type="scientific">Naganishia liquefaciens</name>
    <dbReference type="NCBI Taxonomy" id="104408"/>
    <lineage>
        <taxon>Eukaryota</taxon>
        <taxon>Fungi</taxon>
        <taxon>Dikarya</taxon>
        <taxon>Basidiomycota</taxon>
        <taxon>Agaricomycotina</taxon>
        <taxon>Tremellomycetes</taxon>
        <taxon>Filobasidiales</taxon>
        <taxon>Filobasidiaceae</taxon>
        <taxon>Naganishia</taxon>
    </lineage>
</organism>
<evidence type="ECO:0000313" key="3">
    <source>
        <dbReference type="Proteomes" id="UP000620104"/>
    </source>
</evidence>
<evidence type="ECO:0000256" key="1">
    <source>
        <dbReference type="SAM" id="MobiDB-lite"/>
    </source>
</evidence>
<evidence type="ECO:0000313" key="2">
    <source>
        <dbReference type="EMBL" id="GHJ85577.1"/>
    </source>
</evidence>
<feature type="region of interest" description="Disordered" evidence="1">
    <location>
        <begin position="29"/>
        <end position="55"/>
    </location>
</feature>
<proteinExistence type="predicted"/>
<accession>A0A8H3TQX0</accession>
<dbReference type="OrthoDB" id="2590726at2759"/>
<keyword evidence="3" id="KW-1185">Reference proteome</keyword>
<dbReference type="AlphaFoldDB" id="A0A8H3TQX0"/>
<name>A0A8H3TQX0_9TREE</name>
<gene>
    <name evidence="2" type="ORF">NliqN6_1979</name>
</gene>
<reference evidence="2" key="1">
    <citation type="submission" date="2020-07" db="EMBL/GenBank/DDBJ databases">
        <title>Draft Genome Sequence of a Deep-Sea Yeast, Naganishia (Cryptococcus) liquefaciens strain N6.</title>
        <authorList>
            <person name="Han Y.W."/>
            <person name="Kajitani R."/>
            <person name="Morimoto H."/>
            <person name="Parhat M."/>
            <person name="Tsubouchi H."/>
            <person name="Bakenova O."/>
            <person name="Ogata M."/>
            <person name="Argunhan B."/>
            <person name="Aoki R."/>
            <person name="Kajiwara S."/>
            <person name="Itoh T."/>
            <person name="Iwasaki H."/>
        </authorList>
    </citation>
    <scope>NUCLEOTIDE SEQUENCE</scope>
    <source>
        <strain evidence="2">N6</strain>
    </source>
</reference>
<dbReference type="EMBL" id="BLZA01000013">
    <property type="protein sequence ID" value="GHJ85577.1"/>
    <property type="molecule type" value="Genomic_DNA"/>
</dbReference>
<sequence length="382" mass="42122">MAPASPPDNSRVTSVADTSTKEEDYFFTSLGLDDNENDKDVASGSAKSDDLLKPRNRDERMRAAYEESKRLYKAEHGYTETGWYIGLDRHPYEYTSQVVSSKSGNVHIDANDAQETDQKMLDANAAYAYYAGDYRKCLNIILGGSYDATVPPFSSATLDKAVENRANALSREIYSTVMRTCVKLNEAGWAGYLADASQKYWKISGHAGLAESASRAYHTAGRFNDALTALLYAIADRGSLYAYLLSARETLEAAEPSYPSNSHPAIGERSILSRIREIIRWCIESVPTGYEQPLFPDDLPHLAKPGGQLKKDRPFPSDAASSDDYLNLGESFLDVLQLDGKDKEIGRKAWKKLGQMIAARLKVGSSGEEMAEGDMGRSVRSL</sequence>
<dbReference type="Proteomes" id="UP000620104">
    <property type="component" value="Unassembled WGS sequence"/>
</dbReference>
<protein>
    <submittedName>
        <fullName evidence="2">Uncharacterized protein</fullName>
    </submittedName>
</protein>
<comment type="caution">
    <text evidence="2">The sequence shown here is derived from an EMBL/GenBank/DDBJ whole genome shotgun (WGS) entry which is preliminary data.</text>
</comment>